<dbReference type="AlphaFoldDB" id="A0A1F7WTL7"/>
<sequence length="186" mass="20921">MSEVPNIEPEEYSVDPRQSALEASESRLYRGVDKTGRVVALKFYVNMPIGKILEYQKITNQLAINHNYKKEFIELEVSGQFYKFLLYIVPIEKAGIAAELPCTISPFIEGPTLFDLEPHYVSSRHASLPQNPLVKLGAKLREETGTNNISLIPWNVKPLMHRKTPVLAITDIAGAVNGFKIAHKFV</sequence>
<proteinExistence type="predicted"/>
<evidence type="ECO:0008006" key="3">
    <source>
        <dbReference type="Google" id="ProtNLM"/>
    </source>
</evidence>
<gene>
    <name evidence="1" type="ORF">A2125_02175</name>
</gene>
<accession>A0A1F7WTL7</accession>
<reference evidence="1 2" key="1">
    <citation type="journal article" date="2016" name="Nat. Commun.">
        <title>Thousands of microbial genomes shed light on interconnected biogeochemical processes in an aquifer system.</title>
        <authorList>
            <person name="Anantharaman K."/>
            <person name="Brown C.T."/>
            <person name="Hug L.A."/>
            <person name="Sharon I."/>
            <person name="Castelle C.J."/>
            <person name="Probst A.J."/>
            <person name="Thomas B.C."/>
            <person name="Singh A."/>
            <person name="Wilkins M.J."/>
            <person name="Karaoz U."/>
            <person name="Brodie E.L."/>
            <person name="Williams K.H."/>
            <person name="Hubbard S.S."/>
            <person name="Banfield J.F."/>
        </authorList>
    </citation>
    <scope>NUCLEOTIDE SEQUENCE [LARGE SCALE GENOMIC DNA]</scope>
</reference>
<evidence type="ECO:0000313" key="2">
    <source>
        <dbReference type="Proteomes" id="UP000178812"/>
    </source>
</evidence>
<protein>
    <recommendedName>
        <fullName evidence="3">Protein kinase domain-containing protein</fullName>
    </recommendedName>
</protein>
<comment type="caution">
    <text evidence="1">The sequence shown here is derived from an EMBL/GenBank/DDBJ whole genome shotgun (WGS) entry which is preliminary data.</text>
</comment>
<name>A0A1F7WTL7_9BACT</name>
<organism evidence="1 2">
    <name type="scientific">Candidatus Woesebacteria bacterium GWB1_43_5</name>
    <dbReference type="NCBI Taxonomy" id="1802474"/>
    <lineage>
        <taxon>Bacteria</taxon>
        <taxon>Candidatus Woeseibacteriota</taxon>
    </lineage>
</organism>
<dbReference type="Proteomes" id="UP000178812">
    <property type="component" value="Unassembled WGS sequence"/>
</dbReference>
<dbReference type="EMBL" id="MGFM01000003">
    <property type="protein sequence ID" value="OGM06110.1"/>
    <property type="molecule type" value="Genomic_DNA"/>
</dbReference>
<evidence type="ECO:0000313" key="1">
    <source>
        <dbReference type="EMBL" id="OGM06110.1"/>
    </source>
</evidence>